<evidence type="ECO:0000256" key="1">
    <source>
        <dbReference type="SAM" id="Phobius"/>
    </source>
</evidence>
<proteinExistence type="predicted"/>
<keyword evidence="1" id="KW-1133">Transmembrane helix</keyword>
<evidence type="ECO:0000313" key="2">
    <source>
        <dbReference type="EMBL" id="KAK7315795.1"/>
    </source>
</evidence>
<protein>
    <submittedName>
        <fullName evidence="2">Uncharacterized protein</fullName>
    </submittedName>
</protein>
<reference evidence="2 3" key="1">
    <citation type="submission" date="2024-01" db="EMBL/GenBank/DDBJ databases">
        <title>The genomes of 5 underutilized Papilionoideae crops provide insights into root nodulation and disease resistanc.</title>
        <authorList>
            <person name="Jiang F."/>
        </authorList>
    </citation>
    <scope>NUCLEOTIDE SEQUENCE [LARGE SCALE GENOMIC DNA]</scope>
    <source>
        <strain evidence="2">LVBAO_FW01</strain>
        <tissue evidence="2">Leaves</tissue>
    </source>
</reference>
<dbReference type="AlphaFoldDB" id="A0AAN9KE46"/>
<keyword evidence="3" id="KW-1185">Reference proteome</keyword>
<dbReference type="EMBL" id="JAYMYQ010000008">
    <property type="protein sequence ID" value="KAK7315795.1"/>
    <property type="molecule type" value="Genomic_DNA"/>
</dbReference>
<name>A0AAN9KE46_CANGL</name>
<organism evidence="2 3">
    <name type="scientific">Canavalia gladiata</name>
    <name type="common">Sword bean</name>
    <name type="synonym">Dolichos gladiatus</name>
    <dbReference type="NCBI Taxonomy" id="3824"/>
    <lineage>
        <taxon>Eukaryota</taxon>
        <taxon>Viridiplantae</taxon>
        <taxon>Streptophyta</taxon>
        <taxon>Embryophyta</taxon>
        <taxon>Tracheophyta</taxon>
        <taxon>Spermatophyta</taxon>
        <taxon>Magnoliopsida</taxon>
        <taxon>eudicotyledons</taxon>
        <taxon>Gunneridae</taxon>
        <taxon>Pentapetalae</taxon>
        <taxon>rosids</taxon>
        <taxon>fabids</taxon>
        <taxon>Fabales</taxon>
        <taxon>Fabaceae</taxon>
        <taxon>Papilionoideae</taxon>
        <taxon>50 kb inversion clade</taxon>
        <taxon>NPAAA clade</taxon>
        <taxon>indigoferoid/millettioid clade</taxon>
        <taxon>Phaseoleae</taxon>
        <taxon>Canavalia</taxon>
    </lineage>
</organism>
<sequence length="241" mass="26979">MVQNASPKIRIVDVEVGGPGFQPLKASSFCDSHSFGYLHGHTEGRWLSCLHLKSAPPVGPLFLFAWLSWQKGVLFFFYALFCISWSSITNGSRLKHQFDSIEPPLPSLVRGLVSSSLEGLLLGQVETMKGETNSHDEACQGQDGTGASAGCQPNWTLRLSYHKSSLEQFWVDIGVHFYKSNPMLVGFICKTGDEVDHPCDHYPAYLLMNVLIIKREKFYSRWPLPNRCLLAWDVKTGALSR</sequence>
<feature type="transmembrane region" description="Helical" evidence="1">
    <location>
        <begin position="61"/>
        <end position="85"/>
    </location>
</feature>
<dbReference type="Proteomes" id="UP001367508">
    <property type="component" value="Unassembled WGS sequence"/>
</dbReference>
<evidence type="ECO:0000313" key="3">
    <source>
        <dbReference type="Proteomes" id="UP001367508"/>
    </source>
</evidence>
<accession>A0AAN9KE46</accession>
<gene>
    <name evidence="2" type="ORF">VNO77_34373</name>
</gene>
<keyword evidence="1" id="KW-0472">Membrane</keyword>
<comment type="caution">
    <text evidence="2">The sequence shown here is derived from an EMBL/GenBank/DDBJ whole genome shotgun (WGS) entry which is preliminary data.</text>
</comment>
<keyword evidence="1" id="KW-0812">Transmembrane</keyword>